<sequence length="515" mass="55325">MRSNVPSTNIIFNRVSESGTQQQHPTIVGVLNKPGTVISQGSNLKRTTAISTSLGPSPKVLIRPVSTSQPIIVSAQQQQQPKYLLSPTKIITALPTRTQIPITGSPTKVTVVRSQGPTAVRTGGQNVVVKTINGGQIEQKSSDSLATKPLTVVGQPQSSTSVSKVQLVRVVSTTATTSQPTTSISSTVRPIAPATQQIHIVQKPTSYHRRILLPASTPIAIKPAVSSVASGNSLLKPITTHLTSKGQSPHILSSSGGPSANNDAMKNLFRKQENGTSVYLETSGQRPRKPCNCTKSQCLKLYCDCFANGEFCQNCNCSSCANNLNHEEERSRAIKACLDRNPLAFHPKIGKGRNGGGIRRHNKGCNCKRSNCLKNYCECYEAKVPCSMSCRCVGCKNSEEAASTRLIRSLSHDSLNSDDLAPLASVNNWTVPERPVAASVGQVGTRREVPVAELLSDNDVSDCIMMCMLNQGEESCKLDNVLLELQLAIIQEFARCLTQVSCASRKTAPNPSIAW</sequence>
<dbReference type="InterPro" id="IPR028307">
    <property type="entry name" value="Lin-54_fam"/>
</dbReference>
<evidence type="ECO:0000256" key="4">
    <source>
        <dbReference type="SAM" id="MobiDB-lite"/>
    </source>
</evidence>
<comment type="caution">
    <text evidence="6">The sequence shown here is derived from an EMBL/GenBank/DDBJ whole genome shotgun (WGS) entry which is preliminary data.</text>
</comment>
<comment type="similarity">
    <text evidence="2">Belongs to the lin-54 family.</text>
</comment>
<proteinExistence type="inferred from homology"/>
<dbReference type="EMBL" id="CAJFCJ010000020">
    <property type="protein sequence ID" value="CAD5124309.1"/>
    <property type="molecule type" value="Genomic_DNA"/>
</dbReference>
<protein>
    <submittedName>
        <fullName evidence="6">DgyrCDS12598</fullName>
    </submittedName>
</protein>
<gene>
    <name evidence="6" type="ORF">DGYR_LOCUS11873</name>
</gene>
<dbReference type="PANTHER" id="PTHR12446">
    <property type="entry name" value="TESMIN/TSO1-RELATED"/>
    <property type="match status" value="1"/>
</dbReference>
<feature type="domain" description="CRC" evidence="5">
    <location>
        <begin position="287"/>
        <end position="400"/>
    </location>
</feature>
<dbReference type="InterPro" id="IPR005172">
    <property type="entry name" value="CRC"/>
</dbReference>
<dbReference type="PROSITE" id="PS51634">
    <property type="entry name" value="CRC"/>
    <property type="match status" value="1"/>
</dbReference>
<evidence type="ECO:0000259" key="5">
    <source>
        <dbReference type="PROSITE" id="PS51634"/>
    </source>
</evidence>
<evidence type="ECO:0000313" key="6">
    <source>
        <dbReference type="EMBL" id="CAD5124309.1"/>
    </source>
</evidence>
<dbReference type="Proteomes" id="UP000549394">
    <property type="component" value="Unassembled WGS sequence"/>
</dbReference>
<evidence type="ECO:0000313" key="7">
    <source>
        <dbReference type="Proteomes" id="UP000549394"/>
    </source>
</evidence>
<keyword evidence="3" id="KW-0539">Nucleus</keyword>
<accession>A0A7I8W867</accession>
<reference evidence="6 7" key="1">
    <citation type="submission" date="2020-08" db="EMBL/GenBank/DDBJ databases">
        <authorList>
            <person name="Hejnol A."/>
        </authorList>
    </citation>
    <scope>NUCLEOTIDE SEQUENCE [LARGE SCALE GENOMIC DNA]</scope>
</reference>
<dbReference type="SMART" id="SM01114">
    <property type="entry name" value="CXC"/>
    <property type="match status" value="2"/>
</dbReference>
<name>A0A7I8W867_9ANNE</name>
<evidence type="ECO:0000256" key="3">
    <source>
        <dbReference type="ARBA" id="ARBA00023242"/>
    </source>
</evidence>
<feature type="region of interest" description="Disordered" evidence="4">
    <location>
        <begin position="243"/>
        <end position="264"/>
    </location>
</feature>
<dbReference type="GO" id="GO:0005634">
    <property type="term" value="C:nucleus"/>
    <property type="evidence" value="ECO:0007669"/>
    <property type="project" value="UniProtKB-SubCell"/>
</dbReference>
<comment type="subcellular location">
    <subcellularLocation>
        <location evidence="1">Nucleus</location>
    </subcellularLocation>
</comment>
<dbReference type="InterPro" id="IPR033467">
    <property type="entry name" value="Tesmin/TSO1-like_CXC"/>
</dbReference>
<evidence type="ECO:0000256" key="2">
    <source>
        <dbReference type="ARBA" id="ARBA00007267"/>
    </source>
</evidence>
<dbReference type="AlphaFoldDB" id="A0A7I8W867"/>
<dbReference type="Pfam" id="PF03638">
    <property type="entry name" value="TCR"/>
    <property type="match status" value="2"/>
</dbReference>
<dbReference type="PANTHER" id="PTHR12446:SF34">
    <property type="entry name" value="PROTEIN LIN-54 HOMOLOG"/>
    <property type="match status" value="1"/>
</dbReference>
<dbReference type="OrthoDB" id="6283463at2759"/>
<organism evidence="6 7">
    <name type="scientific">Dimorphilus gyrociliatus</name>
    <dbReference type="NCBI Taxonomy" id="2664684"/>
    <lineage>
        <taxon>Eukaryota</taxon>
        <taxon>Metazoa</taxon>
        <taxon>Spiralia</taxon>
        <taxon>Lophotrochozoa</taxon>
        <taxon>Annelida</taxon>
        <taxon>Polychaeta</taxon>
        <taxon>Polychaeta incertae sedis</taxon>
        <taxon>Dinophilidae</taxon>
        <taxon>Dimorphilus</taxon>
    </lineage>
</organism>
<dbReference type="GO" id="GO:0006355">
    <property type="term" value="P:regulation of DNA-templated transcription"/>
    <property type="evidence" value="ECO:0007669"/>
    <property type="project" value="TreeGrafter"/>
</dbReference>
<keyword evidence="7" id="KW-1185">Reference proteome</keyword>
<evidence type="ECO:0000256" key="1">
    <source>
        <dbReference type="ARBA" id="ARBA00004123"/>
    </source>
</evidence>